<proteinExistence type="inferred from homology"/>
<dbReference type="Gene3D" id="2.40.50.100">
    <property type="match status" value="1"/>
</dbReference>
<evidence type="ECO:0000256" key="3">
    <source>
        <dbReference type="ARBA" id="ARBA00022519"/>
    </source>
</evidence>
<dbReference type="AlphaFoldDB" id="A0A1Y1QJ17"/>
<keyword evidence="7 8" id="KW-0472">Membrane</keyword>
<evidence type="ECO:0000256" key="7">
    <source>
        <dbReference type="ARBA" id="ARBA00023136"/>
    </source>
</evidence>
<dbReference type="GO" id="GO:0015847">
    <property type="term" value="P:putrescine transport"/>
    <property type="evidence" value="ECO:0007669"/>
    <property type="project" value="UniProtKB-ARBA"/>
</dbReference>
<dbReference type="InterPro" id="IPR003593">
    <property type="entry name" value="AAA+_ATPase"/>
</dbReference>
<evidence type="ECO:0000256" key="1">
    <source>
        <dbReference type="ARBA" id="ARBA00022448"/>
    </source>
</evidence>
<dbReference type="InterPro" id="IPR017871">
    <property type="entry name" value="ABC_transporter-like_CS"/>
</dbReference>
<dbReference type="SUPFAM" id="SSF50331">
    <property type="entry name" value="MOP-like"/>
    <property type="match status" value="1"/>
</dbReference>
<evidence type="ECO:0000256" key="2">
    <source>
        <dbReference type="ARBA" id="ARBA00022475"/>
    </source>
</evidence>
<keyword evidence="4 8" id="KW-0547">Nucleotide-binding</keyword>
<dbReference type="PANTHER" id="PTHR42781:SF5">
    <property type="entry name" value="PUTRESCINE TRANSPORT ATP-BINDING PROTEIN POTG"/>
    <property type="match status" value="1"/>
</dbReference>
<comment type="function">
    <text evidence="8">Part of the ABC transporter complex PotABCD involved in spermidine/putrescine import. Responsible for energy coupling to the transport system.</text>
</comment>
<dbReference type="Gene3D" id="3.40.50.300">
    <property type="entry name" value="P-loop containing nucleotide triphosphate hydrolases"/>
    <property type="match status" value="1"/>
</dbReference>
<keyword evidence="3" id="KW-0997">Cell inner membrane</keyword>
<dbReference type="Pfam" id="PF08402">
    <property type="entry name" value="TOBE_2"/>
    <property type="match status" value="1"/>
</dbReference>
<dbReference type="Proteomes" id="UP000192491">
    <property type="component" value="Unassembled WGS sequence"/>
</dbReference>
<dbReference type="FunFam" id="3.40.50.300:FF:000133">
    <property type="entry name" value="Spermidine/putrescine import ATP-binding protein PotA"/>
    <property type="match status" value="1"/>
</dbReference>
<reference evidence="10 11" key="1">
    <citation type="submission" date="2017-01" db="EMBL/GenBank/DDBJ databases">
        <title>Novel large sulfur bacteria in the metagenomes of groundwater-fed chemosynthetic microbial mats in the Lake Huron basin.</title>
        <authorList>
            <person name="Sharrar A.M."/>
            <person name="Flood B.E."/>
            <person name="Bailey J.V."/>
            <person name="Jones D.S."/>
            <person name="Biddanda B."/>
            <person name="Ruberg S.A."/>
            <person name="Marcus D.N."/>
            <person name="Dick G.J."/>
        </authorList>
    </citation>
    <scope>NUCLEOTIDE SEQUENCE [LARGE SCALE GENOMIC DNA]</scope>
    <source>
        <strain evidence="10">A8</strain>
    </source>
</reference>
<sequence>MPQAFIQLQHVTKRFGEFTAVDGVSLDIAAGELFCLLGGSGCGKSTLLRMLAGFEEPSSGHILIDGVDMAGIPPWKRPVNMMFQSYALFPHLTVEANIAFGLKREGLPQRDITQRVTDMLELVQLRPYAKRKPDQLSGGQCQRVALARALIKRPKVLLLDEPLGALDKKLREETQFELSKLQENLGVTFVMVTHDQEEAMTLASRIGIMHQGKIAQVGAPHDIYEFPNSRLVAEFIGAVNLFTGRVTLDEPNAAEITSEEADGIIRIEHGISCAPEQQVWVAIRPEKIQLTHSPPAQTTNVAVGIIEEIAYRGSNSTFKIRLDSGKSIRIIRTNRIRHDEDNFAWDDRIYVYWNSANCVVLNV</sequence>
<evidence type="ECO:0000256" key="6">
    <source>
        <dbReference type="ARBA" id="ARBA00022967"/>
    </source>
</evidence>
<keyword evidence="5 8" id="KW-0067">ATP-binding</keyword>
<dbReference type="InterPro" id="IPR013611">
    <property type="entry name" value="Transp-assoc_OB_typ2"/>
</dbReference>
<evidence type="ECO:0000313" key="10">
    <source>
        <dbReference type="EMBL" id="OQX06868.1"/>
    </source>
</evidence>
<dbReference type="EMBL" id="MTEJ01000228">
    <property type="protein sequence ID" value="OQX06868.1"/>
    <property type="molecule type" value="Genomic_DNA"/>
</dbReference>
<comment type="catalytic activity">
    <reaction evidence="8">
        <text>ATP + H2O + polyamine-[polyamine-binding protein]Side 1 = ADP + phosphate + polyamineSide 2 + [polyamine-binding protein]Side 1.</text>
        <dbReference type="EC" id="7.6.2.11"/>
    </reaction>
</comment>
<keyword evidence="1 8" id="KW-0813">Transport</keyword>
<dbReference type="EC" id="7.6.2.11" evidence="8"/>
<name>A0A1Y1QJ17_9GAMM</name>
<accession>A0A1Y1QJ17</accession>
<keyword evidence="6 8" id="KW-1278">Translocase</keyword>
<evidence type="ECO:0000256" key="5">
    <source>
        <dbReference type="ARBA" id="ARBA00022840"/>
    </source>
</evidence>
<protein>
    <recommendedName>
        <fullName evidence="8">Spermidine/putrescine import ATP-binding protein PotA</fullName>
        <ecNumber evidence="8">7.6.2.11</ecNumber>
    </recommendedName>
</protein>
<dbReference type="SMART" id="SM00382">
    <property type="entry name" value="AAA"/>
    <property type="match status" value="1"/>
</dbReference>
<comment type="similarity">
    <text evidence="8">Belongs to the ABC transporter superfamily. Spermidine/putrescine importer (TC 3.A.1.11.1) family.</text>
</comment>
<dbReference type="InterPro" id="IPR005893">
    <property type="entry name" value="PotA-like"/>
</dbReference>
<dbReference type="GO" id="GO:0043190">
    <property type="term" value="C:ATP-binding cassette (ABC) transporter complex"/>
    <property type="evidence" value="ECO:0007669"/>
    <property type="project" value="InterPro"/>
</dbReference>
<organism evidence="10 11">
    <name type="scientific">Thiothrix lacustris</name>
    <dbReference type="NCBI Taxonomy" id="525917"/>
    <lineage>
        <taxon>Bacteria</taxon>
        <taxon>Pseudomonadati</taxon>
        <taxon>Pseudomonadota</taxon>
        <taxon>Gammaproteobacteria</taxon>
        <taxon>Thiotrichales</taxon>
        <taxon>Thiotrichaceae</taxon>
        <taxon>Thiothrix</taxon>
    </lineage>
</organism>
<dbReference type="GO" id="GO:0005524">
    <property type="term" value="F:ATP binding"/>
    <property type="evidence" value="ECO:0007669"/>
    <property type="project" value="UniProtKB-KW"/>
</dbReference>
<evidence type="ECO:0000256" key="4">
    <source>
        <dbReference type="ARBA" id="ARBA00022741"/>
    </source>
</evidence>
<dbReference type="GO" id="GO:0015417">
    <property type="term" value="F:ABC-type polyamine transporter activity"/>
    <property type="evidence" value="ECO:0007669"/>
    <property type="project" value="UniProtKB-EC"/>
</dbReference>
<dbReference type="SUPFAM" id="SSF52540">
    <property type="entry name" value="P-loop containing nucleoside triphosphate hydrolases"/>
    <property type="match status" value="1"/>
</dbReference>
<dbReference type="PROSITE" id="PS50893">
    <property type="entry name" value="ABC_TRANSPORTER_2"/>
    <property type="match status" value="1"/>
</dbReference>
<dbReference type="PROSITE" id="PS00211">
    <property type="entry name" value="ABC_TRANSPORTER_1"/>
    <property type="match status" value="1"/>
</dbReference>
<comment type="subunit">
    <text evidence="8">The complex is composed of two ATP-binding proteins (PotA), two transmembrane proteins (PotB and PotC) and a solute-binding protein (PotD).</text>
</comment>
<feature type="domain" description="ABC transporter" evidence="9">
    <location>
        <begin position="6"/>
        <end position="236"/>
    </location>
</feature>
<evidence type="ECO:0000259" key="9">
    <source>
        <dbReference type="PROSITE" id="PS50893"/>
    </source>
</evidence>
<dbReference type="NCBIfam" id="TIGR01187">
    <property type="entry name" value="potA"/>
    <property type="match status" value="1"/>
</dbReference>
<keyword evidence="2 8" id="KW-1003">Cell membrane</keyword>
<dbReference type="InterPro" id="IPR008995">
    <property type="entry name" value="Mo/tungstate-bd_C_term_dom"/>
</dbReference>
<evidence type="ECO:0000256" key="8">
    <source>
        <dbReference type="RuleBase" id="RU364083"/>
    </source>
</evidence>
<dbReference type="GO" id="GO:0016887">
    <property type="term" value="F:ATP hydrolysis activity"/>
    <property type="evidence" value="ECO:0007669"/>
    <property type="project" value="InterPro"/>
</dbReference>
<dbReference type="PANTHER" id="PTHR42781">
    <property type="entry name" value="SPERMIDINE/PUTRESCINE IMPORT ATP-BINDING PROTEIN POTA"/>
    <property type="match status" value="1"/>
</dbReference>
<dbReference type="InterPro" id="IPR003439">
    <property type="entry name" value="ABC_transporter-like_ATP-bd"/>
</dbReference>
<gene>
    <name evidence="8" type="primary">potA</name>
    <name evidence="10" type="ORF">BWK73_29715</name>
</gene>
<dbReference type="Pfam" id="PF00005">
    <property type="entry name" value="ABC_tran"/>
    <property type="match status" value="1"/>
</dbReference>
<dbReference type="InterPro" id="IPR027417">
    <property type="entry name" value="P-loop_NTPase"/>
</dbReference>
<comment type="caution">
    <text evidence="10">The sequence shown here is derived from an EMBL/GenBank/DDBJ whole genome shotgun (WGS) entry which is preliminary data.</text>
</comment>
<evidence type="ECO:0000313" key="11">
    <source>
        <dbReference type="Proteomes" id="UP000192491"/>
    </source>
</evidence>
<dbReference type="InterPro" id="IPR050093">
    <property type="entry name" value="ABC_SmlMolc_Importer"/>
</dbReference>